<comment type="caution">
    <text evidence="1">The sequence shown here is derived from an EMBL/GenBank/DDBJ whole genome shotgun (WGS) entry which is preliminary data.</text>
</comment>
<evidence type="ECO:0000313" key="1">
    <source>
        <dbReference type="EMBL" id="RUT71374.1"/>
    </source>
</evidence>
<gene>
    <name evidence="1" type="ORF">D0817_05735</name>
</gene>
<sequence>MGLFESRRVAKFCIEAKDERIKRFKKILLNLRHLRETNKKQFYQFEKSSVNKYKYFFQYFVNQIPYLKIMLNIFSLIGISGKVDIFAAWKI</sequence>
<protein>
    <submittedName>
        <fullName evidence="1">Uncharacterized protein</fullName>
    </submittedName>
</protein>
<keyword evidence="2" id="KW-1185">Reference proteome</keyword>
<dbReference type="AlphaFoldDB" id="A0A434AAK1"/>
<organism evidence="1 2">
    <name type="scientific">Flavobacterium cupreum</name>
    <dbReference type="NCBI Taxonomy" id="2133766"/>
    <lineage>
        <taxon>Bacteria</taxon>
        <taxon>Pseudomonadati</taxon>
        <taxon>Bacteroidota</taxon>
        <taxon>Flavobacteriia</taxon>
        <taxon>Flavobacteriales</taxon>
        <taxon>Flavobacteriaceae</taxon>
        <taxon>Flavobacterium</taxon>
    </lineage>
</organism>
<proteinExistence type="predicted"/>
<dbReference type="EMBL" id="QWDM01000003">
    <property type="protein sequence ID" value="RUT71374.1"/>
    <property type="molecule type" value="Genomic_DNA"/>
</dbReference>
<dbReference type="Proteomes" id="UP000288102">
    <property type="component" value="Unassembled WGS sequence"/>
</dbReference>
<evidence type="ECO:0000313" key="2">
    <source>
        <dbReference type="Proteomes" id="UP000288102"/>
    </source>
</evidence>
<accession>A0A434AAK1</accession>
<reference evidence="2" key="1">
    <citation type="journal article" date="2019" name="Syst. Appl. Microbiol.">
        <title>Flavobacterium circumlabens sp. nov. and Flavobacterium cupreum sp. nov., two psychrotrophic species isolated from Antarctic environmental samples.</title>
        <authorList>
            <person name="Kralova S."/>
            <person name="Busse H.-J."/>
            <person name="Svec P."/>
            <person name="Maslanova I."/>
            <person name="Stankova E."/>
            <person name="Bartak M."/>
            <person name="Sedlacek I."/>
        </authorList>
    </citation>
    <scope>NUCLEOTIDE SEQUENCE [LARGE SCALE GENOMIC DNA]</scope>
    <source>
        <strain evidence="2">CCM 8825</strain>
    </source>
</reference>
<name>A0A434AAK1_9FLAO</name>